<evidence type="ECO:0000256" key="11">
    <source>
        <dbReference type="ARBA" id="ARBA00023180"/>
    </source>
</evidence>
<comment type="caution">
    <text evidence="12">Lacks conserved residue(s) required for the propagation of feature annotation.</text>
</comment>
<evidence type="ECO:0000256" key="1">
    <source>
        <dbReference type="ARBA" id="ARBA00004479"/>
    </source>
</evidence>
<evidence type="ECO:0000256" key="10">
    <source>
        <dbReference type="ARBA" id="ARBA00023157"/>
    </source>
</evidence>
<dbReference type="KEGG" id="alim:106519890"/>
<feature type="signal peptide" evidence="14">
    <location>
        <begin position="1"/>
        <end position="24"/>
    </location>
</feature>
<proteinExistence type="predicted"/>
<dbReference type="STRING" id="52670.A0A2I4BHH5"/>
<keyword evidence="8" id="KW-0339">Growth factor</keyword>
<evidence type="ECO:0000259" key="15">
    <source>
        <dbReference type="PROSITE" id="PS50026"/>
    </source>
</evidence>
<dbReference type="PROSITE" id="PS00022">
    <property type="entry name" value="EGF_1"/>
    <property type="match status" value="1"/>
</dbReference>
<evidence type="ECO:0000256" key="6">
    <source>
        <dbReference type="ARBA" id="ARBA00022729"/>
    </source>
</evidence>
<organism evidence="16 17">
    <name type="scientific">Austrofundulus limnaeus</name>
    <name type="common">Annual killifish</name>
    <dbReference type="NCBI Taxonomy" id="52670"/>
    <lineage>
        <taxon>Eukaryota</taxon>
        <taxon>Metazoa</taxon>
        <taxon>Chordata</taxon>
        <taxon>Craniata</taxon>
        <taxon>Vertebrata</taxon>
        <taxon>Euteleostomi</taxon>
        <taxon>Actinopterygii</taxon>
        <taxon>Neopterygii</taxon>
        <taxon>Teleostei</taxon>
        <taxon>Neoteleostei</taxon>
        <taxon>Acanthomorphata</taxon>
        <taxon>Ovalentaria</taxon>
        <taxon>Atherinomorphae</taxon>
        <taxon>Cyprinodontiformes</taxon>
        <taxon>Rivulidae</taxon>
        <taxon>Austrofundulus</taxon>
    </lineage>
</organism>
<dbReference type="CDD" id="cd00054">
    <property type="entry name" value="EGF_CA"/>
    <property type="match status" value="1"/>
</dbReference>
<dbReference type="RefSeq" id="XP_013867194.1">
    <property type="nucleotide sequence ID" value="XM_014011740.1"/>
</dbReference>
<keyword evidence="5 13" id="KW-0812">Transmembrane</keyword>
<keyword evidence="7 13" id="KW-1133">Transmembrane helix</keyword>
<dbReference type="GO" id="GO:0007173">
    <property type="term" value="P:epidermal growth factor receptor signaling pathway"/>
    <property type="evidence" value="ECO:0007669"/>
    <property type="project" value="TreeGrafter"/>
</dbReference>
<feature type="unsure residue" description="I or L" evidence="17">
    <location>
        <position position="10"/>
    </location>
</feature>
<dbReference type="OrthoDB" id="6133584at2759"/>
<dbReference type="InParanoid" id="A0A2I4BHH5"/>
<dbReference type="PANTHER" id="PTHR10740">
    <property type="entry name" value="TRANSFORMING GROWTH FACTOR ALPHA"/>
    <property type="match status" value="1"/>
</dbReference>
<evidence type="ECO:0000256" key="14">
    <source>
        <dbReference type="SAM" id="SignalP"/>
    </source>
</evidence>
<keyword evidence="4 12" id="KW-0245">EGF-like domain</keyword>
<evidence type="ECO:0000256" key="9">
    <source>
        <dbReference type="ARBA" id="ARBA00023136"/>
    </source>
</evidence>
<keyword evidence="16" id="KW-1185">Reference proteome</keyword>
<name>A0A2I4BHH5_AUSLI</name>
<feature type="chain" id="PRO_5014163105" evidence="14">
    <location>
        <begin position="25"/>
        <end position="154"/>
    </location>
</feature>
<keyword evidence="10 12" id="KW-1015">Disulfide bond</keyword>
<dbReference type="GO" id="GO:0016020">
    <property type="term" value="C:membrane"/>
    <property type="evidence" value="ECO:0007669"/>
    <property type="project" value="UniProtKB-SubCell"/>
</dbReference>
<feature type="domain" description="EGF-like" evidence="15">
    <location>
        <begin position="54"/>
        <end position="95"/>
    </location>
</feature>
<dbReference type="GO" id="GO:0045840">
    <property type="term" value="P:positive regulation of mitotic nuclear division"/>
    <property type="evidence" value="ECO:0007669"/>
    <property type="project" value="TreeGrafter"/>
</dbReference>
<keyword evidence="11" id="KW-0325">Glycoprotein</keyword>
<dbReference type="PANTHER" id="PTHR10740:SF11">
    <property type="entry name" value="PROEPIREGULIN"/>
    <property type="match status" value="1"/>
</dbReference>
<dbReference type="AlphaFoldDB" id="A0A2I4BHH5"/>
<dbReference type="Proteomes" id="UP000192220">
    <property type="component" value="Unplaced"/>
</dbReference>
<feature type="disulfide bond" evidence="12">
    <location>
        <begin position="85"/>
        <end position="94"/>
    </location>
</feature>
<dbReference type="SUPFAM" id="SSF57196">
    <property type="entry name" value="EGF/Laminin"/>
    <property type="match status" value="1"/>
</dbReference>
<evidence type="ECO:0000256" key="12">
    <source>
        <dbReference type="PROSITE-ProRule" id="PRU00076"/>
    </source>
</evidence>
<feature type="disulfide bond" evidence="12">
    <location>
        <begin position="66"/>
        <end position="83"/>
    </location>
</feature>
<gene>
    <name evidence="17" type="primary">LOC106519890</name>
</gene>
<evidence type="ECO:0000256" key="2">
    <source>
        <dbReference type="ARBA" id="ARBA00004613"/>
    </source>
</evidence>
<dbReference type="PROSITE" id="PS50026">
    <property type="entry name" value="EGF_3"/>
    <property type="match status" value="1"/>
</dbReference>
<dbReference type="GO" id="GO:0005615">
    <property type="term" value="C:extracellular space"/>
    <property type="evidence" value="ECO:0007669"/>
    <property type="project" value="TreeGrafter"/>
</dbReference>
<comment type="subcellular location">
    <subcellularLocation>
        <location evidence="1">Membrane</location>
        <topology evidence="1">Single-pass type I membrane protein</topology>
    </subcellularLocation>
    <subcellularLocation>
        <location evidence="2">Secreted</location>
    </subcellularLocation>
</comment>
<evidence type="ECO:0000256" key="3">
    <source>
        <dbReference type="ARBA" id="ARBA00022525"/>
    </source>
</evidence>
<dbReference type="InterPro" id="IPR000742">
    <property type="entry name" value="EGF"/>
</dbReference>
<evidence type="ECO:0000256" key="7">
    <source>
        <dbReference type="ARBA" id="ARBA00022989"/>
    </source>
</evidence>
<evidence type="ECO:0000313" key="16">
    <source>
        <dbReference type="Proteomes" id="UP000192220"/>
    </source>
</evidence>
<protein>
    <submittedName>
        <fullName evidence="17">Proepiregulin</fullName>
    </submittedName>
</protein>
<dbReference type="Gene3D" id="2.10.25.10">
    <property type="entry name" value="Laminin"/>
    <property type="match status" value="1"/>
</dbReference>
<evidence type="ECO:0000256" key="8">
    <source>
        <dbReference type="ARBA" id="ARBA00023030"/>
    </source>
</evidence>
<dbReference type="GO" id="GO:0008284">
    <property type="term" value="P:positive regulation of cell population proliferation"/>
    <property type="evidence" value="ECO:0007669"/>
    <property type="project" value="TreeGrafter"/>
</dbReference>
<accession>A0A2I4BHH5</accession>
<reference evidence="17" key="1">
    <citation type="submission" date="2025-08" db="UniProtKB">
        <authorList>
            <consortium name="RefSeq"/>
        </authorList>
    </citation>
    <scope>IDENTIFICATION</scope>
</reference>
<feature type="transmembrane region" description="Helical" evidence="13">
    <location>
        <begin position="109"/>
        <end position="131"/>
    </location>
</feature>
<dbReference type="GO" id="GO:0008083">
    <property type="term" value="F:growth factor activity"/>
    <property type="evidence" value="ECO:0007669"/>
    <property type="project" value="UniProtKB-KW"/>
</dbReference>
<keyword evidence="9 13" id="KW-0472">Membrane</keyword>
<dbReference type="PROSITE" id="PS01186">
    <property type="entry name" value="EGF_2"/>
    <property type="match status" value="1"/>
</dbReference>
<evidence type="ECO:0000256" key="4">
    <source>
        <dbReference type="ARBA" id="ARBA00022536"/>
    </source>
</evidence>
<evidence type="ECO:0000256" key="5">
    <source>
        <dbReference type="ARBA" id="ARBA00022692"/>
    </source>
</evidence>
<keyword evidence="3" id="KW-0964">Secreted</keyword>
<dbReference type="Pfam" id="PF00008">
    <property type="entry name" value="EGF"/>
    <property type="match status" value="1"/>
</dbReference>
<evidence type="ECO:0000256" key="13">
    <source>
        <dbReference type="SAM" id="Phobius"/>
    </source>
</evidence>
<sequence>METSKTSALLSLIGIMLIWPHVLAKSITPSPPTTENSTLSPGPGEERPPVVARYIEGCGNKFENYCLNNGKCMLLVDLNEHHCKCEVGFHGARCDSPEFGTGLQDEGQIVIIIFFVVLLMIGLTGALYFCFKWYKKNKFSQGQERTGYKGVQKI</sequence>
<keyword evidence="6 14" id="KW-0732">Signal</keyword>
<dbReference type="GO" id="GO:0005154">
    <property type="term" value="F:epidermal growth factor receptor binding"/>
    <property type="evidence" value="ECO:0007669"/>
    <property type="project" value="TreeGrafter"/>
</dbReference>
<evidence type="ECO:0000313" key="17">
    <source>
        <dbReference type="RefSeq" id="XP_013867194.1"/>
    </source>
</evidence>